<sequence>MNSPAPTGWDATEPIELDVPQQAPPQAEPIPGEPLQGKHNPRISTPKFLRLGTVYDELTRQRAAQLIAKYPQSRSALLPLLHLVQSVDGCVSADGIEFCAEQLGLTAAEVEAVATFYTMYKRTPCGEHLVSVCTNTLCAALGGDAIYTSLRAKLGVADQETAGTPGEPGSVTIESAECLAACDHAPVVTVNYEFYDRQTVESAAELVDELQAGRRPAPTRGAALSSFKQTELELAGIFTGEQLSAEVAVPTASEQTLRGNTYAGEHAQVAPAMPDSYQMPDKPEPKS</sequence>
<dbReference type="CDD" id="cd03064">
    <property type="entry name" value="TRX_Fd_NuoE"/>
    <property type="match status" value="1"/>
</dbReference>
<evidence type="ECO:0000256" key="5">
    <source>
        <dbReference type="ARBA" id="ARBA00023014"/>
    </source>
</evidence>
<evidence type="ECO:0000313" key="9">
    <source>
        <dbReference type="Proteomes" id="UP000562984"/>
    </source>
</evidence>
<keyword evidence="4" id="KW-0408">Iron</keyword>
<keyword evidence="8" id="KW-0560">Oxidoreductase</keyword>
<dbReference type="GO" id="GO:0051537">
    <property type="term" value="F:2 iron, 2 sulfur cluster binding"/>
    <property type="evidence" value="ECO:0007669"/>
    <property type="project" value="UniProtKB-KW"/>
</dbReference>
<reference evidence="8 9" key="1">
    <citation type="submission" date="2020-05" db="EMBL/GenBank/DDBJ databases">
        <title>Nakamurella sp. DB0629 isolated from air conditioner.</title>
        <authorList>
            <person name="Kim D.H."/>
            <person name="Kim D.-U."/>
        </authorList>
    </citation>
    <scope>NUCLEOTIDE SEQUENCE [LARGE SCALE GENOMIC DNA]</scope>
    <source>
        <strain evidence="8 9">DB0629</strain>
    </source>
</reference>
<evidence type="ECO:0000256" key="3">
    <source>
        <dbReference type="ARBA" id="ARBA00022723"/>
    </source>
</evidence>
<dbReference type="GO" id="GO:0046872">
    <property type="term" value="F:metal ion binding"/>
    <property type="evidence" value="ECO:0007669"/>
    <property type="project" value="UniProtKB-KW"/>
</dbReference>
<dbReference type="GO" id="GO:0003954">
    <property type="term" value="F:NADH dehydrogenase activity"/>
    <property type="evidence" value="ECO:0007669"/>
    <property type="project" value="TreeGrafter"/>
</dbReference>
<dbReference type="Gene3D" id="1.10.10.1590">
    <property type="entry name" value="NADH-quinone oxidoreductase subunit E"/>
    <property type="match status" value="1"/>
</dbReference>
<dbReference type="NCBIfam" id="NF005721">
    <property type="entry name" value="PRK07539.1-1"/>
    <property type="match status" value="1"/>
</dbReference>
<comment type="caution">
    <text evidence="8">The sequence shown here is derived from an EMBL/GenBank/DDBJ whole genome shotgun (WGS) entry which is preliminary data.</text>
</comment>
<dbReference type="Gene3D" id="3.40.30.10">
    <property type="entry name" value="Glutaredoxin"/>
    <property type="match status" value="1"/>
</dbReference>
<keyword evidence="9" id="KW-1185">Reference proteome</keyword>
<dbReference type="EC" id="1.6.5.11" evidence="8"/>
<organism evidence="8 9">
    <name type="scientific">Nakamurella aerolata</name>
    <dbReference type="NCBI Taxonomy" id="1656892"/>
    <lineage>
        <taxon>Bacteria</taxon>
        <taxon>Bacillati</taxon>
        <taxon>Actinomycetota</taxon>
        <taxon>Actinomycetes</taxon>
        <taxon>Nakamurellales</taxon>
        <taxon>Nakamurellaceae</taxon>
        <taxon>Nakamurella</taxon>
    </lineage>
</organism>
<keyword evidence="5" id="KW-0411">Iron-sulfur</keyword>
<evidence type="ECO:0000313" key="8">
    <source>
        <dbReference type="EMBL" id="NNG35069.1"/>
    </source>
</evidence>
<keyword evidence="3" id="KW-0479">Metal-binding</keyword>
<dbReference type="SUPFAM" id="SSF52833">
    <property type="entry name" value="Thioredoxin-like"/>
    <property type="match status" value="1"/>
</dbReference>
<gene>
    <name evidence="8" type="primary">nuoE</name>
    <name evidence="8" type="ORF">HKD39_04950</name>
</gene>
<name>A0A849A383_9ACTN</name>
<protein>
    <submittedName>
        <fullName evidence="8">NADH-quinone oxidoreductase subunit NuoE</fullName>
        <ecNumber evidence="8">1.6.5.11</ecNumber>
    </submittedName>
</protein>
<accession>A0A849A383</accession>
<evidence type="ECO:0000256" key="4">
    <source>
        <dbReference type="ARBA" id="ARBA00023004"/>
    </source>
</evidence>
<comment type="similarity">
    <text evidence="1">Belongs to the complex I 24 kDa subunit family.</text>
</comment>
<dbReference type="FunFam" id="1.10.10.1590:FF:000001">
    <property type="entry name" value="NADH-quinone oxidoreductase subunit E"/>
    <property type="match status" value="1"/>
</dbReference>
<dbReference type="EMBL" id="JABEND010000002">
    <property type="protein sequence ID" value="NNG35069.1"/>
    <property type="molecule type" value="Genomic_DNA"/>
</dbReference>
<evidence type="ECO:0000256" key="1">
    <source>
        <dbReference type="ARBA" id="ARBA00010643"/>
    </source>
</evidence>
<dbReference type="Pfam" id="PF01257">
    <property type="entry name" value="2Fe-2S_thioredx"/>
    <property type="match status" value="1"/>
</dbReference>
<feature type="compositionally biased region" description="Pro residues" evidence="7">
    <location>
        <begin position="22"/>
        <end position="32"/>
    </location>
</feature>
<dbReference type="PANTHER" id="PTHR10371">
    <property type="entry name" value="NADH DEHYDROGENASE UBIQUINONE FLAVOPROTEIN 2, MITOCHONDRIAL"/>
    <property type="match status" value="1"/>
</dbReference>
<dbReference type="RefSeq" id="WP_171198699.1">
    <property type="nucleotide sequence ID" value="NZ_JABEND010000002.1"/>
</dbReference>
<dbReference type="Proteomes" id="UP000562984">
    <property type="component" value="Unassembled WGS sequence"/>
</dbReference>
<keyword evidence="2" id="KW-0001">2Fe-2S</keyword>
<dbReference type="InterPro" id="IPR036249">
    <property type="entry name" value="Thioredoxin-like_sf"/>
</dbReference>
<evidence type="ECO:0000256" key="6">
    <source>
        <dbReference type="ARBA" id="ARBA00034078"/>
    </source>
</evidence>
<feature type="region of interest" description="Disordered" evidence="7">
    <location>
        <begin position="265"/>
        <end position="287"/>
    </location>
</feature>
<evidence type="ECO:0000256" key="7">
    <source>
        <dbReference type="SAM" id="MobiDB-lite"/>
    </source>
</evidence>
<feature type="region of interest" description="Disordered" evidence="7">
    <location>
        <begin position="1"/>
        <end position="42"/>
    </location>
</feature>
<dbReference type="InterPro" id="IPR042128">
    <property type="entry name" value="NuoE_dom"/>
</dbReference>
<evidence type="ECO:0000256" key="2">
    <source>
        <dbReference type="ARBA" id="ARBA00022714"/>
    </source>
</evidence>
<proteinExistence type="inferred from homology"/>
<comment type="cofactor">
    <cofactor evidence="6">
        <name>[2Fe-2S] cluster</name>
        <dbReference type="ChEBI" id="CHEBI:190135"/>
    </cofactor>
</comment>
<dbReference type="InterPro" id="IPR041921">
    <property type="entry name" value="NuoE_N"/>
</dbReference>
<dbReference type="AlphaFoldDB" id="A0A849A383"/>
<dbReference type="PANTHER" id="PTHR10371:SF3">
    <property type="entry name" value="NADH DEHYDROGENASE [UBIQUINONE] FLAVOPROTEIN 2, MITOCHONDRIAL"/>
    <property type="match status" value="1"/>
</dbReference>